<dbReference type="AlphaFoldDB" id="A0A0W0XJQ4"/>
<dbReference type="InterPro" id="IPR031757">
    <property type="entry name" value="Lgt1_Glycosyltransf"/>
</dbReference>
<sequence>MDEFCRENNITPVDASAESFKKQLRTADERSLYQFYQDEIYHLKEGGNLGVASDILRWLPPCYRLGTYTDLDVPLDTATLPDSISVNAPLLLNIGTLRLGKKETLITLNEYIAVVDEEAARPYIEQVHAGLVQKLTRYHSDYIEKTEESFNKDGFLSKVLLGYMKNRAESAYIQKSTEVFPHEPGISSRKLRAYINEVMTDKEKYLDFHKTSAEESHESVIKRLRQDLRSQLGIIKWLFFTKEYNEIKKVLSQNDDQFTASLMKKERSLYLKSIVICTTGPIEVANSLYDGYILSSDEVNSMVRPFTFSHYGLHHAFLSRNVIPLHENIFGMLRYLGADVGELNDSSWLEEGMTLQKSRQEKLLDHRKDLAEQLPSSLAVIKQDIEAHIKQLQQDSQGFFSFFGRARREAKIKALQQVLTCFLPEEKTFDIAQFKRVLADLQPVKEQVFAGFFFHRTQKLIERLEQLCYDAVVYRLAKDKKITTAVVETSTSLNSKVQDEISRRRLASSKHTDHHPSHTGSRPLGFFAPAPHPVTDEAFEPHQKLRL</sequence>
<reference evidence="3 4" key="1">
    <citation type="submission" date="2015-11" db="EMBL/GenBank/DDBJ databases">
        <title>Genomic analysis of 38 Legionella species identifies large and diverse effector repertoires.</title>
        <authorList>
            <person name="Burstein D."/>
            <person name="Amaro F."/>
            <person name="Zusman T."/>
            <person name="Lifshitz Z."/>
            <person name="Cohen O."/>
            <person name="Gilbert J.A."/>
            <person name="Pupko T."/>
            <person name="Shuman H.A."/>
            <person name="Segal G."/>
        </authorList>
    </citation>
    <scope>NUCLEOTIDE SEQUENCE [LARGE SCALE GENOMIC DNA]</scope>
    <source>
        <strain evidence="3 4">Oak Ridge-10</strain>
    </source>
</reference>
<evidence type="ECO:0000259" key="2">
    <source>
        <dbReference type="Pfam" id="PF16849"/>
    </source>
</evidence>
<comment type="caution">
    <text evidence="3">The sequence shown here is derived from an EMBL/GenBank/DDBJ whole genome shotgun (WGS) entry which is preliminary data.</text>
</comment>
<dbReference type="PATRIC" id="fig|29423.5.peg.9"/>
<evidence type="ECO:0000313" key="3">
    <source>
        <dbReference type="EMBL" id="KTD44760.1"/>
    </source>
</evidence>
<evidence type="ECO:0000256" key="1">
    <source>
        <dbReference type="SAM" id="MobiDB-lite"/>
    </source>
</evidence>
<feature type="region of interest" description="Disordered" evidence="1">
    <location>
        <begin position="503"/>
        <end position="527"/>
    </location>
</feature>
<organism evidence="3 4">
    <name type="scientific">Legionella oakridgensis</name>
    <dbReference type="NCBI Taxonomy" id="29423"/>
    <lineage>
        <taxon>Bacteria</taxon>
        <taxon>Pseudomonadati</taxon>
        <taxon>Pseudomonadota</taxon>
        <taxon>Gammaproteobacteria</taxon>
        <taxon>Legionellales</taxon>
        <taxon>Legionellaceae</taxon>
        <taxon>Legionella</taxon>
    </lineage>
</organism>
<protein>
    <submittedName>
        <fullName evidence="3">Putative glucosyltransferase Lgt1</fullName>
    </submittedName>
</protein>
<dbReference type="GO" id="GO:0016740">
    <property type="term" value="F:transferase activity"/>
    <property type="evidence" value="ECO:0007669"/>
    <property type="project" value="UniProtKB-KW"/>
</dbReference>
<dbReference type="Gene3D" id="3.90.550.20">
    <property type="match status" value="1"/>
</dbReference>
<dbReference type="Proteomes" id="UP000054858">
    <property type="component" value="Unassembled WGS sequence"/>
</dbReference>
<dbReference type="Pfam" id="PF16849">
    <property type="entry name" value="Glyco_transf_88"/>
    <property type="match status" value="1"/>
</dbReference>
<keyword evidence="3" id="KW-0808">Transferase</keyword>
<dbReference type="EMBL" id="LNYP01000001">
    <property type="protein sequence ID" value="KTD44760.1"/>
    <property type="molecule type" value="Genomic_DNA"/>
</dbReference>
<accession>A0A0W0XJQ4</accession>
<name>A0A0W0XJQ4_9GAMM</name>
<gene>
    <name evidence="3" type="ORF">Loak_0009</name>
</gene>
<evidence type="ECO:0000313" key="4">
    <source>
        <dbReference type="Proteomes" id="UP000054858"/>
    </source>
</evidence>
<proteinExistence type="predicted"/>
<feature type="domain" description="Lgt1 glycosyltransferase" evidence="2">
    <location>
        <begin position="1"/>
        <end position="288"/>
    </location>
</feature>